<evidence type="ECO:0000313" key="2">
    <source>
        <dbReference type="Proteomes" id="UP001165121"/>
    </source>
</evidence>
<organism evidence="1 2">
    <name type="scientific">Phytophthora fragariaefolia</name>
    <dbReference type="NCBI Taxonomy" id="1490495"/>
    <lineage>
        <taxon>Eukaryota</taxon>
        <taxon>Sar</taxon>
        <taxon>Stramenopiles</taxon>
        <taxon>Oomycota</taxon>
        <taxon>Peronosporomycetes</taxon>
        <taxon>Peronosporales</taxon>
        <taxon>Peronosporaceae</taxon>
        <taxon>Phytophthora</taxon>
    </lineage>
</organism>
<dbReference type="OrthoDB" id="125046at2759"/>
<dbReference type="AlphaFoldDB" id="A0A9W6XYD0"/>
<keyword evidence="2" id="KW-1185">Reference proteome</keyword>
<dbReference type="EMBL" id="BSXT01002243">
    <property type="protein sequence ID" value="GMF47906.1"/>
    <property type="molecule type" value="Genomic_DNA"/>
</dbReference>
<protein>
    <submittedName>
        <fullName evidence="1">Unnamed protein product</fullName>
    </submittedName>
</protein>
<proteinExistence type="predicted"/>
<gene>
    <name evidence="1" type="ORF">Pfra01_001827000</name>
</gene>
<accession>A0A9W6XYD0</accession>
<comment type="caution">
    <text evidence="1">The sequence shown here is derived from an EMBL/GenBank/DDBJ whole genome shotgun (WGS) entry which is preliminary data.</text>
</comment>
<dbReference type="PANTHER" id="PTHR45023:SF4">
    <property type="entry name" value="GLYCINE-RICH PROTEIN-RELATED"/>
    <property type="match status" value="1"/>
</dbReference>
<dbReference type="Proteomes" id="UP001165121">
    <property type="component" value="Unassembled WGS sequence"/>
</dbReference>
<evidence type="ECO:0000313" key="1">
    <source>
        <dbReference type="EMBL" id="GMF47906.1"/>
    </source>
</evidence>
<reference evidence="1" key="1">
    <citation type="submission" date="2023-04" db="EMBL/GenBank/DDBJ databases">
        <title>Phytophthora fragariaefolia NBRC 109709.</title>
        <authorList>
            <person name="Ichikawa N."/>
            <person name="Sato H."/>
            <person name="Tonouchi N."/>
        </authorList>
    </citation>
    <scope>NUCLEOTIDE SEQUENCE</scope>
    <source>
        <strain evidence="1">NBRC 109709</strain>
    </source>
</reference>
<sequence>MGKGVEWSEAETIQLCKSWLETSQDPVRGVSQKKCTFYSRIYEHWLEHKPADADSRESAIAARWKKMQPEVTKFSGLYSKLKSRERSGWNDTSLAFVNTQTRTNA</sequence>
<name>A0A9W6XYD0_9STRA</name>
<dbReference type="PANTHER" id="PTHR45023">
    <property type="match status" value="1"/>
</dbReference>